<dbReference type="RefSeq" id="WP_131895760.1">
    <property type="nucleotide sequence ID" value="NZ_SMKZ01000019.1"/>
</dbReference>
<comment type="caution">
    <text evidence="1">The sequence shown here is derived from an EMBL/GenBank/DDBJ whole genome shotgun (WGS) entry which is preliminary data.</text>
</comment>
<protein>
    <submittedName>
        <fullName evidence="1">Uncharacterized protein</fullName>
    </submittedName>
</protein>
<dbReference type="OrthoDB" id="5166644at2"/>
<dbReference type="AlphaFoldDB" id="A0A4R5D960"/>
<evidence type="ECO:0000313" key="1">
    <source>
        <dbReference type="EMBL" id="TDE09277.1"/>
    </source>
</evidence>
<organism evidence="1 2">
    <name type="scientific">Jiangella asiatica</name>
    <dbReference type="NCBI Taxonomy" id="2530372"/>
    <lineage>
        <taxon>Bacteria</taxon>
        <taxon>Bacillati</taxon>
        <taxon>Actinomycetota</taxon>
        <taxon>Actinomycetes</taxon>
        <taxon>Jiangellales</taxon>
        <taxon>Jiangellaceae</taxon>
        <taxon>Jiangella</taxon>
    </lineage>
</organism>
<dbReference type="SUPFAM" id="SSF51445">
    <property type="entry name" value="(Trans)glycosidases"/>
    <property type="match status" value="1"/>
</dbReference>
<reference evidence="1 2" key="1">
    <citation type="submission" date="2019-03" db="EMBL/GenBank/DDBJ databases">
        <title>Draft genome sequences of novel Actinobacteria.</title>
        <authorList>
            <person name="Sahin N."/>
            <person name="Ay H."/>
            <person name="Saygin H."/>
        </authorList>
    </citation>
    <scope>NUCLEOTIDE SEQUENCE [LARGE SCALE GENOMIC DNA]</scope>
    <source>
        <strain evidence="1 2">5K138</strain>
    </source>
</reference>
<evidence type="ECO:0000313" key="2">
    <source>
        <dbReference type="Proteomes" id="UP000294739"/>
    </source>
</evidence>
<proteinExistence type="predicted"/>
<gene>
    <name evidence="1" type="ORF">E1269_14785</name>
</gene>
<keyword evidence="2" id="KW-1185">Reference proteome</keyword>
<dbReference type="Proteomes" id="UP000294739">
    <property type="component" value="Unassembled WGS sequence"/>
</dbReference>
<dbReference type="EMBL" id="SMKZ01000019">
    <property type="protein sequence ID" value="TDE09277.1"/>
    <property type="molecule type" value="Genomic_DNA"/>
</dbReference>
<dbReference type="InterPro" id="IPR017853">
    <property type="entry name" value="GH"/>
</dbReference>
<sequence length="734" mass="81528">MALEIDFSSIEFFPLLKSKIGLARALQDVNIVNSLPHMDEIRPALFNGELRFPETDWPFLNPYPIEVSDDGKIEVQDNQLLRDLHQGLRQRDIEIVHQLIGAPKQWHPYDEAGAPMKFPAPTDLDKSAWAMRLFTERYNDTPITWTLWNEPSHNLTGEREPESVQSFLDIYEAYYKAMAPVHDKAIFGMANFIPWATVPLEALDGKSYVEAMMDEYRTREESHPTLYRDIGLERFTINNYGPRVWQLLAGCRKALGTRMNTLPLTLLQYGPFNPGQEWDENAGTTTEAVKSIHAFDGLLKVPDLETVAFSGWLGHMLQWQDGQVLELPLFNMLKLYSRMPAWRVGSSGTLPNGVGCVASADQYRACVMLWNDSTEPCTLDLNLINLPQKFRAGTTQVSIYRIDANHGSPLEGSDKKFGPTEVATINSDSDSLSRSVTVEGPGITYIEVDGGEGNPSLDRKGLHTATFLRKYSYSDRFTDDEGTIQVRDSYGAYDAVRATAYTGVKNRVGRGICGAEYDNLPDKLSVDIVAHKMSPKPIVRESIFGIRVDYVTNGTSVKSVLWHGDIFSADRTEELPWGKGSATADVLIEARAIDSSYAGNGRLVLDLKKYAPINWVPSGRRAIISFWTESTGEGSQAMFLLEEVPRPEIRTQVLDQLALSDQMPVSYDPGGAGLPAQSFEVAATFENAGSPDSRAILIKDLDLHVTGIPDGWTATSLDRTHFGAIAQGESVTAT</sequence>
<dbReference type="Gene3D" id="3.20.20.80">
    <property type="entry name" value="Glycosidases"/>
    <property type="match status" value="1"/>
</dbReference>
<accession>A0A4R5D960</accession>
<name>A0A4R5D960_9ACTN</name>
<dbReference type="InParanoid" id="A0A4R5D960"/>